<sequence length="425" mass="46291">MKSFLALGLGLQLAAAKVSYNGYKVFHIDAPENQYDEVQHLIQGLDFVSLSCESDHQSLDIAVAPSSLEEFEHLGFNATVVTEDLGADIAEEGELTTHKSSSVRTKGAAAAALPDISYFNSYKDFAGHQQYLKDLQAAFPSNSALFTVGNSVEGRPIQGIHIWGSAGQGKRPGVVWHGTVHAREWIVAPTVEYMAYKLIDGYQKSDSLILNTLNNFDFYILPIVNPDGFVYTTTSDRLWRKNRQSRSGQSCVGTDVNRNWPYQWSVAGGSSTNPCSETYRGAAAGDTPENKALVAHTQSIARATGIKFYVDWHSFSQLILLPYGYSCSARFDDLTRQMSLAKGVAGAIRGVNGLSFTYGPTCETIYQTAGSSLDWAYDVAGAEISWSVELRPQSGGSNGFVVPASNIVPSGNENWAGMRNLFGNW</sequence>
<dbReference type="Proteomes" id="UP001163324">
    <property type="component" value="Chromosome 6"/>
</dbReference>
<comment type="caution">
    <text evidence="1">The sequence shown here is derived from an EMBL/GenBank/DDBJ whole genome shotgun (WGS) entry which is preliminary data.</text>
</comment>
<evidence type="ECO:0000313" key="2">
    <source>
        <dbReference type="Proteomes" id="UP001163324"/>
    </source>
</evidence>
<keyword evidence="2" id="KW-1185">Reference proteome</keyword>
<gene>
    <name evidence="1" type="ORF">N3K66_006600</name>
</gene>
<protein>
    <submittedName>
        <fullName evidence="1">Uncharacterized protein</fullName>
    </submittedName>
</protein>
<dbReference type="EMBL" id="CM047945">
    <property type="protein sequence ID" value="KAI9898240.1"/>
    <property type="molecule type" value="Genomic_DNA"/>
</dbReference>
<name>A0ACC0UXI0_9HYPO</name>
<organism evidence="1 2">
    <name type="scientific">Trichothecium roseum</name>
    <dbReference type="NCBI Taxonomy" id="47278"/>
    <lineage>
        <taxon>Eukaryota</taxon>
        <taxon>Fungi</taxon>
        <taxon>Dikarya</taxon>
        <taxon>Ascomycota</taxon>
        <taxon>Pezizomycotina</taxon>
        <taxon>Sordariomycetes</taxon>
        <taxon>Hypocreomycetidae</taxon>
        <taxon>Hypocreales</taxon>
        <taxon>Hypocreales incertae sedis</taxon>
        <taxon>Trichothecium</taxon>
    </lineage>
</organism>
<accession>A0ACC0UXI0</accession>
<reference evidence="1" key="1">
    <citation type="submission" date="2022-10" db="EMBL/GenBank/DDBJ databases">
        <title>Complete Genome of Trichothecium roseum strain YXFP-22015, a Plant Pathogen Isolated from Citrus.</title>
        <authorList>
            <person name="Wang Y."/>
            <person name="Zhu L."/>
        </authorList>
    </citation>
    <scope>NUCLEOTIDE SEQUENCE</scope>
    <source>
        <strain evidence="1">YXFP-22015</strain>
    </source>
</reference>
<proteinExistence type="predicted"/>
<evidence type="ECO:0000313" key="1">
    <source>
        <dbReference type="EMBL" id="KAI9898240.1"/>
    </source>
</evidence>